<dbReference type="SUPFAM" id="SSF53474">
    <property type="entry name" value="alpha/beta-Hydrolases"/>
    <property type="match status" value="1"/>
</dbReference>
<dbReference type="EMBL" id="JBFOLK010000006">
    <property type="protein sequence ID" value="KAL2503718.1"/>
    <property type="molecule type" value="Genomic_DNA"/>
</dbReference>
<name>A0ABD1SSN3_9LAMI</name>
<dbReference type="PANTHER" id="PTHR31828">
    <property type="entry name" value="PHOSPHOLIPASE A1-IIGAMMA"/>
    <property type="match status" value="1"/>
</dbReference>
<proteinExistence type="inferred from homology"/>
<dbReference type="InterPro" id="IPR029058">
    <property type="entry name" value="AB_hydrolase_fold"/>
</dbReference>
<reference evidence="8" key="1">
    <citation type="submission" date="2024-07" db="EMBL/GenBank/DDBJ databases">
        <title>Two chromosome-level genome assemblies of Korean endemic species Abeliophyllum distichum and Forsythia ovata (Oleaceae).</title>
        <authorList>
            <person name="Jang H."/>
        </authorList>
    </citation>
    <scope>NUCLEOTIDE SEQUENCE [LARGE SCALE GENOMIC DNA]</scope>
</reference>
<dbReference type="Proteomes" id="UP001604336">
    <property type="component" value="Unassembled WGS sequence"/>
</dbReference>
<dbReference type="AlphaFoldDB" id="A0ABD1SSN3"/>
<evidence type="ECO:0000256" key="5">
    <source>
        <dbReference type="RuleBase" id="RU367093"/>
    </source>
</evidence>
<dbReference type="CDD" id="cd00519">
    <property type="entry name" value="Lipase_3"/>
    <property type="match status" value="1"/>
</dbReference>
<keyword evidence="4 5" id="KW-0443">Lipid metabolism</keyword>
<evidence type="ECO:0000259" key="6">
    <source>
        <dbReference type="Pfam" id="PF01764"/>
    </source>
</evidence>
<comment type="similarity">
    <text evidence="1 5">Belongs to the AB hydrolase superfamily. Lipase family.</text>
</comment>
<dbReference type="GO" id="GO:0005737">
    <property type="term" value="C:cytoplasm"/>
    <property type="evidence" value="ECO:0007669"/>
    <property type="project" value="UniProtKB-ARBA"/>
</dbReference>
<evidence type="ECO:0000256" key="4">
    <source>
        <dbReference type="ARBA" id="ARBA00023098"/>
    </source>
</evidence>
<dbReference type="EC" id="3.1.1.-" evidence="5"/>
<comment type="function">
    <text evidence="5">Acylhydrolase that catalyzes the hydrolysis of phospholipids at the sn-1 position.</text>
</comment>
<feature type="domain" description="Fungal lipase-type" evidence="6">
    <location>
        <begin position="197"/>
        <end position="356"/>
    </location>
</feature>
<evidence type="ECO:0000313" key="7">
    <source>
        <dbReference type="EMBL" id="KAL2503718.1"/>
    </source>
</evidence>
<dbReference type="InterPro" id="IPR002921">
    <property type="entry name" value="Fungal_lipase-type"/>
</dbReference>
<dbReference type="GO" id="GO:0008970">
    <property type="term" value="F:phospholipase A1 activity"/>
    <property type="evidence" value="ECO:0007669"/>
    <property type="project" value="UniProtKB-UniRule"/>
</dbReference>
<evidence type="ECO:0000256" key="1">
    <source>
        <dbReference type="ARBA" id="ARBA00010701"/>
    </source>
</evidence>
<protein>
    <recommendedName>
        <fullName evidence="5">Phospholipase A1</fullName>
        <ecNumber evidence="5">3.1.1.-</ecNumber>
    </recommendedName>
</protein>
<organism evidence="7 8">
    <name type="scientific">Abeliophyllum distichum</name>
    <dbReference type="NCBI Taxonomy" id="126358"/>
    <lineage>
        <taxon>Eukaryota</taxon>
        <taxon>Viridiplantae</taxon>
        <taxon>Streptophyta</taxon>
        <taxon>Embryophyta</taxon>
        <taxon>Tracheophyta</taxon>
        <taxon>Spermatophyta</taxon>
        <taxon>Magnoliopsida</taxon>
        <taxon>eudicotyledons</taxon>
        <taxon>Gunneridae</taxon>
        <taxon>Pentapetalae</taxon>
        <taxon>asterids</taxon>
        <taxon>lamiids</taxon>
        <taxon>Lamiales</taxon>
        <taxon>Oleaceae</taxon>
        <taxon>Forsythieae</taxon>
        <taxon>Abeliophyllum</taxon>
    </lineage>
</organism>
<sequence length="460" mass="51910">MEMVDDGDRWGGSGHNVTIVIILSRISLFSCELGEDPSMSLRGEMFKCFQKKRKNMGNSTDKKGGIAKRWKLLSGKNNWEDLLDPLDIDLRRYIIHYGEMAQAAYDNFNSEKASKYAGSNKYAKNDLFSKVGIDMGNAFKYRATKYFYATSSIDVPEAFLIRSCSREAWSKESNWMGYVAVATDEGKSVLGRRDILIAWRGTIRALEWVNDFEFGLVPAPEIFGENGDPKVHHGWYSIYTSNDPKSTFNKISARQQVLTEVRRLVEEYKDEEISITITGHSLGAAVSTLNAVDIVANGYNRPRDIPHKACPVTAFVFASPRVGDNNFLNTFSNLQSLQVLRIRNARDVIPTYPMINYTEVGEELPIDTSESNYLKSPGNLSSWHSLEAYLHGVAGIQGRKGGFKLEVNRDIALVNKHLDGLKDEYCVPVSWWCEKNKGMVQQIDGSWKLMDHENAVDFDS</sequence>
<keyword evidence="2 5" id="KW-0378">Hydrolase</keyword>
<comment type="caution">
    <text evidence="7">The sequence shown here is derived from an EMBL/GenBank/DDBJ whole genome shotgun (WGS) entry which is preliminary data.</text>
</comment>
<dbReference type="GO" id="GO:0016042">
    <property type="term" value="P:lipid catabolic process"/>
    <property type="evidence" value="ECO:0007669"/>
    <property type="project" value="UniProtKB-UniRule"/>
</dbReference>
<dbReference type="Gene3D" id="3.40.50.1820">
    <property type="entry name" value="alpha/beta hydrolase"/>
    <property type="match status" value="1"/>
</dbReference>
<dbReference type="PANTHER" id="PTHR31828:SF1">
    <property type="entry name" value="PHOSPHOLIPASE A1-IIGAMMA"/>
    <property type="match status" value="1"/>
</dbReference>
<keyword evidence="3 5" id="KW-0442">Lipid degradation</keyword>
<dbReference type="FunFam" id="3.40.50.1820:FF:000065">
    <property type="entry name" value="Phospholipase A1-II 3"/>
    <property type="match status" value="1"/>
</dbReference>
<evidence type="ECO:0000256" key="3">
    <source>
        <dbReference type="ARBA" id="ARBA00022963"/>
    </source>
</evidence>
<gene>
    <name evidence="7" type="ORF">Adt_19339</name>
</gene>
<dbReference type="Pfam" id="PF01764">
    <property type="entry name" value="Lipase_3"/>
    <property type="match status" value="1"/>
</dbReference>
<keyword evidence="8" id="KW-1185">Reference proteome</keyword>
<dbReference type="InterPro" id="IPR033556">
    <property type="entry name" value="PLA"/>
</dbReference>
<accession>A0ABD1SSN3</accession>
<evidence type="ECO:0000313" key="8">
    <source>
        <dbReference type="Proteomes" id="UP001604336"/>
    </source>
</evidence>
<evidence type="ECO:0000256" key="2">
    <source>
        <dbReference type="ARBA" id="ARBA00022801"/>
    </source>
</evidence>